<keyword evidence="9" id="KW-0413">Isomerase</keyword>
<evidence type="ECO:0000256" key="2">
    <source>
        <dbReference type="ARBA" id="ARBA00022729"/>
    </source>
</evidence>
<dbReference type="AlphaFoldDB" id="A0A1G6UNS4"/>
<organism evidence="9 10">
    <name type="scientific">Nocardioides lianchengensis</name>
    <dbReference type="NCBI Taxonomy" id="1045774"/>
    <lineage>
        <taxon>Bacteria</taxon>
        <taxon>Bacillati</taxon>
        <taxon>Actinomycetota</taxon>
        <taxon>Actinomycetes</taxon>
        <taxon>Propionibacteriales</taxon>
        <taxon>Nocardioidaceae</taxon>
        <taxon>Nocardioides</taxon>
    </lineage>
</organism>
<proteinExistence type="inferred from homology"/>
<dbReference type="GO" id="GO:0016491">
    <property type="term" value="F:oxidoreductase activity"/>
    <property type="evidence" value="ECO:0007669"/>
    <property type="project" value="UniProtKB-KW"/>
</dbReference>
<feature type="region of interest" description="Disordered" evidence="6">
    <location>
        <begin position="208"/>
        <end position="239"/>
    </location>
</feature>
<evidence type="ECO:0000256" key="5">
    <source>
        <dbReference type="ARBA" id="ARBA00023284"/>
    </source>
</evidence>
<feature type="domain" description="Thioredoxin-like fold" evidence="8">
    <location>
        <begin position="69"/>
        <end position="227"/>
    </location>
</feature>
<dbReference type="RefSeq" id="WP_090857727.1">
    <property type="nucleotide sequence ID" value="NZ_FMZM01000008.1"/>
</dbReference>
<evidence type="ECO:0000256" key="6">
    <source>
        <dbReference type="SAM" id="MobiDB-lite"/>
    </source>
</evidence>
<dbReference type="OrthoDB" id="117402at2"/>
<accession>A0A1G6UNS4</accession>
<dbReference type="InterPro" id="IPR036249">
    <property type="entry name" value="Thioredoxin-like_sf"/>
</dbReference>
<keyword evidence="7" id="KW-0472">Membrane</keyword>
<dbReference type="Pfam" id="PF13462">
    <property type="entry name" value="Thioredoxin_4"/>
    <property type="match status" value="1"/>
</dbReference>
<sequence>MSKKSAQSNRERAAAALREQQRQEARRRNLMVGGVVGVLVVAVVAGFLWMRANDSSGDIAAPAAGSEFGLTIGPEGAPREVIVYEDFHCVHCADLESRTRDDLTAAAEAGDVRVEYRPIAFLTQYSVRAANAFKVVLDESGPDIAKTYHDLLFENYDEASGSEDGLDDDTLVSLAGEAGADEDAVRDGIEQVTSQGWVDDATKAAEDAGVQGTPSVLLDGEPVSGSSEDIANSLAKAVG</sequence>
<keyword evidence="7" id="KW-1133">Transmembrane helix</keyword>
<dbReference type="STRING" id="1045774.SAMN05421872_10844"/>
<feature type="compositionally biased region" description="Basic and acidic residues" evidence="6">
    <location>
        <begin position="9"/>
        <end position="20"/>
    </location>
</feature>
<dbReference type="EMBL" id="FMZM01000008">
    <property type="protein sequence ID" value="SDD43070.1"/>
    <property type="molecule type" value="Genomic_DNA"/>
</dbReference>
<reference evidence="9 10" key="1">
    <citation type="submission" date="2016-10" db="EMBL/GenBank/DDBJ databases">
        <authorList>
            <person name="de Groot N.N."/>
        </authorList>
    </citation>
    <scope>NUCLEOTIDE SEQUENCE [LARGE SCALE GENOMIC DNA]</scope>
    <source>
        <strain evidence="9 10">CGMCC 4.6858</strain>
    </source>
</reference>
<protein>
    <submittedName>
        <fullName evidence="9">Protein-disulfide isomerase</fullName>
    </submittedName>
</protein>
<feature type="region of interest" description="Disordered" evidence="6">
    <location>
        <begin position="1"/>
        <end position="20"/>
    </location>
</feature>
<name>A0A1G6UNS4_9ACTN</name>
<evidence type="ECO:0000259" key="8">
    <source>
        <dbReference type="Pfam" id="PF13462"/>
    </source>
</evidence>
<evidence type="ECO:0000256" key="1">
    <source>
        <dbReference type="ARBA" id="ARBA00005791"/>
    </source>
</evidence>
<keyword evidence="10" id="KW-1185">Reference proteome</keyword>
<dbReference type="PANTHER" id="PTHR13887:SF14">
    <property type="entry name" value="DISULFIDE BOND FORMATION PROTEIN D"/>
    <property type="match status" value="1"/>
</dbReference>
<dbReference type="Gene3D" id="3.40.30.10">
    <property type="entry name" value="Glutaredoxin"/>
    <property type="match status" value="1"/>
</dbReference>
<keyword evidence="2" id="KW-0732">Signal</keyword>
<comment type="similarity">
    <text evidence="1">Belongs to the thioredoxin family. DsbA subfamily.</text>
</comment>
<keyword evidence="3" id="KW-0560">Oxidoreductase</keyword>
<dbReference type="InterPro" id="IPR012336">
    <property type="entry name" value="Thioredoxin-like_fold"/>
</dbReference>
<keyword evidence="4" id="KW-1015">Disulfide bond</keyword>
<evidence type="ECO:0000256" key="4">
    <source>
        <dbReference type="ARBA" id="ARBA00023157"/>
    </source>
</evidence>
<dbReference type="GO" id="GO:0016853">
    <property type="term" value="F:isomerase activity"/>
    <property type="evidence" value="ECO:0007669"/>
    <property type="project" value="UniProtKB-KW"/>
</dbReference>
<evidence type="ECO:0000256" key="3">
    <source>
        <dbReference type="ARBA" id="ARBA00023002"/>
    </source>
</evidence>
<keyword evidence="5" id="KW-0676">Redox-active center</keyword>
<dbReference type="SUPFAM" id="SSF52833">
    <property type="entry name" value="Thioredoxin-like"/>
    <property type="match status" value="1"/>
</dbReference>
<gene>
    <name evidence="9" type="ORF">SAMN05421872_10844</name>
</gene>
<evidence type="ECO:0000256" key="7">
    <source>
        <dbReference type="SAM" id="Phobius"/>
    </source>
</evidence>
<evidence type="ECO:0000313" key="10">
    <source>
        <dbReference type="Proteomes" id="UP000199034"/>
    </source>
</evidence>
<feature type="transmembrane region" description="Helical" evidence="7">
    <location>
        <begin position="30"/>
        <end position="50"/>
    </location>
</feature>
<evidence type="ECO:0000313" key="9">
    <source>
        <dbReference type="EMBL" id="SDD43070.1"/>
    </source>
</evidence>
<dbReference type="Proteomes" id="UP000199034">
    <property type="component" value="Unassembled WGS sequence"/>
</dbReference>
<keyword evidence="7" id="KW-0812">Transmembrane</keyword>
<dbReference type="PANTHER" id="PTHR13887">
    <property type="entry name" value="GLUTATHIONE S-TRANSFERASE KAPPA"/>
    <property type="match status" value="1"/>
</dbReference>